<keyword evidence="1" id="KW-1133">Transmembrane helix</keyword>
<reference evidence="2" key="1">
    <citation type="submission" date="2021-01" db="EMBL/GenBank/DDBJ databases">
        <authorList>
            <consortium name="Genoscope - CEA"/>
            <person name="William W."/>
        </authorList>
    </citation>
    <scope>NUCLEOTIDE SEQUENCE</scope>
</reference>
<evidence type="ECO:0000256" key="1">
    <source>
        <dbReference type="SAM" id="Phobius"/>
    </source>
</evidence>
<keyword evidence="3" id="KW-1185">Reference proteome</keyword>
<sequence length="102" mass="12466">MIAYKIKKHIYNYYNSSQLSLLLQNISHYQLFSYFINSKIVIIFIIYKLNLKNSLIRINRNTSNYFKIVNFENAKQIYSNKYIYHYSKQNNCLKIISPFYRL</sequence>
<keyword evidence="1" id="KW-0472">Membrane</keyword>
<accession>A0A8S1REM5</accession>
<organism evidence="2 3">
    <name type="scientific">Paramecium sonneborni</name>
    <dbReference type="NCBI Taxonomy" id="65129"/>
    <lineage>
        <taxon>Eukaryota</taxon>
        <taxon>Sar</taxon>
        <taxon>Alveolata</taxon>
        <taxon>Ciliophora</taxon>
        <taxon>Intramacronucleata</taxon>
        <taxon>Oligohymenophorea</taxon>
        <taxon>Peniculida</taxon>
        <taxon>Parameciidae</taxon>
        <taxon>Paramecium</taxon>
    </lineage>
</organism>
<dbReference type="AlphaFoldDB" id="A0A8S1REM5"/>
<name>A0A8S1REM5_9CILI</name>
<protein>
    <submittedName>
        <fullName evidence="2">Uncharacterized protein</fullName>
    </submittedName>
</protein>
<proteinExistence type="predicted"/>
<feature type="transmembrane region" description="Helical" evidence="1">
    <location>
        <begin position="31"/>
        <end position="50"/>
    </location>
</feature>
<dbReference type="EMBL" id="CAJJDN010000162">
    <property type="protein sequence ID" value="CAD8125792.1"/>
    <property type="molecule type" value="Genomic_DNA"/>
</dbReference>
<evidence type="ECO:0000313" key="2">
    <source>
        <dbReference type="EMBL" id="CAD8125792.1"/>
    </source>
</evidence>
<gene>
    <name evidence="2" type="ORF">PSON_ATCC_30995.1.T1620055</name>
</gene>
<evidence type="ECO:0000313" key="3">
    <source>
        <dbReference type="Proteomes" id="UP000692954"/>
    </source>
</evidence>
<keyword evidence="1" id="KW-0812">Transmembrane</keyword>
<dbReference type="Proteomes" id="UP000692954">
    <property type="component" value="Unassembled WGS sequence"/>
</dbReference>
<comment type="caution">
    <text evidence="2">The sequence shown here is derived from an EMBL/GenBank/DDBJ whole genome shotgun (WGS) entry which is preliminary data.</text>
</comment>